<dbReference type="Proteomes" id="UP000677913">
    <property type="component" value="Unassembled WGS sequence"/>
</dbReference>
<protein>
    <submittedName>
        <fullName evidence="2">Transposase</fullName>
    </submittedName>
</protein>
<evidence type="ECO:0000313" key="2">
    <source>
        <dbReference type="EMBL" id="MBS2965772.1"/>
    </source>
</evidence>
<accession>A0A8J7WSP8</accession>
<evidence type="ECO:0000259" key="1">
    <source>
        <dbReference type="Pfam" id="PF13751"/>
    </source>
</evidence>
<gene>
    <name evidence="2" type="ORF">KGA66_22155</name>
</gene>
<dbReference type="InterPro" id="IPR025668">
    <property type="entry name" value="Tnp_DDE_dom"/>
</dbReference>
<reference evidence="2" key="1">
    <citation type="submission" date="2021-04" db="EMBL/GenBank/DDBJ databases">
        <title>Genome based classification of Actinospica acidithermotolerans sp. nov., an actinobacterium isolated from an Indonesian hot spring.</title>
        <authorList>
            <person name="Kusuma A.B."/>
            <person name="Putra K.E."/>
            <person name="Nafisah S."/>
            <person name="Loh J."/>
            <person name="Nouioui I."/>
            <person name="Goodfellow M."/>
        </authorList>
    </citation>
    <scope>NUCLEOTIDE SEQUENCE</scope>
    <source>
        <strain evidence="2">DSM 45618</strain>
    </source>
</reference>
<sequence>MCAVGCVGFSLDDFAIDTATGTVTRPAGHSAALSAPGGHYRQRRAAFTGPAARRRWRPPVERAVAWIVAHGNRRVRYYGTIKNNARLHTRAVALNLRTLINLGLRRTDGHGSIAATPAN</sequence>
<dbReference type="RefSeq" id="WP_211470180.1">
    <property type="nucleotide sequence ID" value="NZ_JAGSXH010000100.1"/>
</dbReference>
<organism evidence="2 3">
    <name type="scientific">Actinocrinis puniceicyclus</name>
    <dbReference type="NCBI Taxonomy" id="977794"/>
    <lineage>
        <taxon>Bacteria</taxon>
        <taxon>Bacillati</taxon>
        <taxon>Actinomycetota</taxon>
        <taxon>Actinomycetes</taxon>
        <taxon>Catenulisporales</taxon>
        <taxon>Actinospicaceae</taxon>
        <taxon>Actinocrinis</taxon>
    </lineage>
</organism>
<evidence type="ECO:0000313" key="3">
    <source>
        <dbReference type="Proteomes" id="UP000677913"/>
    </source>
</evidence>
<name>A0A8J7WSP8_9ACTN</name>
<dbReference type="AlphaFoldDB" id="A0A8J7WSP8"/>
<proteinExistence type="predicted"/>
<dbReference type="EMBL" id="JAGSXH010000100">
    <property type="protein sequence ID" value="MBS2965772.1"/>
    <property type="molecule type" value="Genomic_DNA"/>
</dbReference>
<keyword evidence="3" id="KW-1185">Reference proteome</keyword>
<feature type="domain" description="Transposase DDE" evidence="1">
    <location>
        <begin position="41"/>
        <end position="99"/>
    </location>
</feature>
<dbReference type="Pfam" id="PF13751">
    <property type="entry name" value="DDE_Tnp_1_6"/>
    <property type="match status" value="1"/>
</dbReference>
<comment type="caution">
    <text evidence="2">The sequence shown here is derived from an EMBL/GenBank/DDBJ whole genome shotgun (WGS) entry which is preliminary data.</text>
</comment>